<evidence type="ECO:0000313" key="1">
    <source>
        <dbReference type="EMBL" id="NJC69994.1"/>
    </source>
</evidence>
<dbReference type="InterPro" id="IPR004155">
    <property type="entry name" value="PBS_lyase_HEAT"/>
</dbReference>
<dbReference type="Gene3D" id="1.25.10.10">
    <property type="entry name" value="Leucine-rich Repeat Variant"/>
    <property type="match status" value="2"/>
</dbReference>
<comment type="caution">
    <text evidence="1">The sequence shown here is derived from an EMBL/GenBank/DDBJ whole genome shotgun (WGS) entry which is preliminary data.</text>
</comment>
<dbReference type="Pfam" id="PF13646">
    <property type="entry name" value="HEAT_2"/>
    <property type="match status" value="2"/>
</dbReference>
<dbReference type="SMART" id="SM00567">
    <property type="entry name" value="EZ_HEAT"/>
    <property type="match status" value="3"/>
</dbReference>
<dbReference type="RefSeq" id="WP_167924912.1">
    <property type="nucleotide sequence ID" value="NZ_JAATVY010000005.1"/>
</dbReference>
<keyword evidence="2" id="KW-1185">Reference proteome</keyword>
<dbReference type="EMBL" id="JAATVY010000005">
    <property type="protein sequence ID" value="NJC69994.1"/>
    <property type="molecule type" value="Genomic_DNA"/>
</dbReference>
<evidence type="ECO:0000313" key="2">
    <source>
        <dbReference type="Proteomes" id="UP000722989"/>
    </source>
</evidence>
<dbReference type="InterPro" id="IPR016024">
    <property type="entry name" value="ARM-type_fold"/>
</dbReference>
<name>A0ABX0XXV2_9ACTN</name>
<gene>
    <name evidence="1" type="ORF">HC031_09765</name>
</gene>
<dbReference type="PANTHER" id="PTHR12697:SF5">
    <property type="entry name" value="DEOXYHYPUSINE HYDROXYLASE"/>
    <property type="match status" value="1"/>
</dbReference>
<dbReference type="InterPro" id="IPR011989">
    <property type="entry name" value="ARM-like"/>
</dbReference>
<protein>
    <recommendedName>
        <fullName evidence="3">HEAT repeat domain-containing protein</fullName>
    </recommendedName>
</protein>
<dbReference type="SUPFAM" id="SSF48371">
    <property type="entry name" value="ARM repeat"/>
    <property type="match status" value="2"/>
</dbReference>
<dbReference type="PANTHER" id="PTHR12697">
    <property type="entry name" value="PBS LYASE HEAT-LIKE PROTEIN"/>
    <property type="match status" value="1"/>
</dbReference>
<accession>A0ABX0XXV2</accession>
<dbReference type="Proteomes" id="UP000722989">
    <property type="component" value="Unassembled WGS sequence"/>
</dbReference>
<sequence>MDLEDVRSLKEGDLESREENVNLLLQRAEHDDASAIATLRTVVRDYRDFHRSIYCRALNRIEVFGDSDLEEPLLAALADTRYNCQAWAATGCTVLGIRAAVPALLDLVDHSQWIVRERAIVGLGVLGDETVVGVLAPLLHDPTDWVRHRAADALATIGGDEALAALWAEFTHRRYERIGYIASALAQFAPGVIPRLIDAATSTDADQRYWAATALGSTGDERAVPTLTRLAAEDQGTTVFDGWVSVSAKKGLRTLRRIRAAVAARGEPTGQTPPRTSR</sequence>
<proteinExistence type="predicted"/>
<evidence type="ECO:0008006" key="3">
    <source>
        <dbReference type="Google" id="ProtNLM"/>
    </source>
</evidence>
<reference evidence="1 2" key="1">
    <citation type="submission" date="2020-03" db="EMBL/GenBank/DDBJ databases">
        <title>WGS of the type strain of Planosporangium spp.</title>
        <authorList>
            <person name="Thawai C."/>
        </authorList>
    </citation>
    <scope>NUCLEOTIDE SEQUENCE [LARGE SCALE GENOMIC DNA]</scope>
    <source>
        <strain evidence="1 2">TBRC 5610</strain>
    </source>
</reference>
<organism evidence="1 2">
    <name type="scientific">Planosporangium thailandense</name>
    <dbReference type="NCBI Taxonomy" id="765197"/>
    <lineage>
        <taxon>Bacteria</taxon>
        <taxon>Bacillati</taxon>
        <taxon>Actinomycetota</taxon>
        <taxon>Actinomycetes</taxon>
        <taxon>Micromonosporales</taxon>
        <taxon>Micromonosporaceae</taxon>
        <taxon>Planosporangium</taxon>
    </lineage>
</organism>